<evidence type="ECO:0000259" key="2">
    <source>
        <dbReference type="Pfam" id="PF04111"/>
    </source>
</evidence>
<gene>
    <name evidence="3" type="ORF">TRFO_03060</name>
</gene>
<dbReference type="GO" id="GO:0034272">
    <property type="term" value="C:phosphatidylinositol 3-kinase complex, class III, type II"/>
    <property type="evidence" value="ECO:0007669"/>
    <property type="project" value="TreeGrafter"/>
</dbReference>
<dbReference type="Pfam" id="PF04111">
    <property type="entry name" value="APG6"/>
    <property type="match status" value="1"/>
</dbReference>
<organism evidence="3 4">
    <name type="scientific">Tritrichomonas foetus</name>
    <dbReference type="NCBI Taxonomy" id="1144522"/>
    <lineage>
        <taxon>Eukaryota</taxon>
        <taxon>Metamonada</taxon>
        <taxon>Parabasalia</taxon>
        <taxon>Tritrichomonadida</taxon>
        <taxon>Tritrichomonadidae</taxon>
        <taxon>Tritrichomonas</taxon>
    </lineage>
</organism>
<reference evidence="3" key="1">
    <citation type="submission" date="2016-10" db="EMBL/GenBank/DDBJ databases">
        <authorList>
            <person name="Benchimol M."/>
            <person name="Almeida L.G."/>
            <person name="Vasconcelos A.T."/>
            <person name="Perreira-Neves A."/>
            <person name="Rosa I.A."/>
            <person name="Tasca T."/>
            <person name="Bogo M.R."/>
            <person name="de Souza W."/>
        </authorList>
    </citation>
    <scope>NUCLEOTIDE SEQUENCE [LARGE SCALE GENOMIC DNA]</scope>
    <source>
        <strain evidence="3">K</strain>
    </source>
</reference>
<dbReference type="GO" id="GO:0030674">
    <property type="term" value="F:protein-macromolecule adaptor activity"/>
    <property type="evidence" value="ECO:0007669"/>
    <property type="project" value="TreeGrafter"/>
</dbReference>
<dbReference type="EMBL" id="MLAK01000325">
    <property type="protein sequence ID" value="OHT14774.1"/>
    <property type="molecule type" value="Genomic_DNA"/>
</dbReference>
<dbReference type="GO" id="GO:0000045">
    <property type="term" value="P:autophagosome assembly"/>
    <property type="evidence" value="ECO:0007669"/>
    <property type="project" value="TreeGrafter"/>
</dbReference>
<dbReference type="GO" id="GO:0006995">
    <property type="term" value="P:cellular response to nitrogen starvation"/>
    <property type="evidence" value="ECO:0007669"/>
    <property type="project" value="TreeGrafter"/>
</dbReference>
<dbReference type="InterPro" id="IPR007243">
    <property type="entry name" value="Atg6/Beclin"/>
</dbReference>
<comment type="caution">
    <text evidence="3">The sequence shown here is derived from an EMBL/GenBank/DDBJ whole genome shotgun (WGS) entry which is preliminary data.</text>
</comment>
<dbReference type="Proteomes" id="UP000179807">
    <property type="component" value="Unassembled WGS sequence"/>
</dbReference>
<dbReference type="Gene3D" id="1.10.418.40">
    <property type="entry name" value="Autophagy protein 6/Beclin 1"/>
    <property type="match status" value="1"/>
</dbReference>
<proteinExistence type="inferred from homology"/>
<dbReference type="GO" id="GO:0034271">
    <property type="term" value="C:phosphatidylinositol 3-kinase complex, class III, type I"/>
    <property type="evidence" value="ECO:0007669"/>
    <property type="project" value="TreeGrafter"/>
</dbReference>
<dbReference type="PANTHER" id="PTHR12768">
    <property type="entry name" value="BECLIN 1"/>
    <property type="match status" value="1"/>
</dbReference>
<evidence type="ECO:0000313" key="4">
    <source>
        <dbReference type="Proteomes" id="UP000179807"/>
    </source>
</evidence>
<name>A0A1J4KYJ0_9EUKA</name>
<dbReference type="RefSeq" id="XP_068367910.1">
    <property type="nucleotide sequence ID" value="XM_068491072.1"/>
</dbReference>
<accession>A0A1J4KYJ0</accession>
<sequence length="365" mass="42181">MSVNINTKKMNKSFIRKIPNAIFICKSCQLPCIAPLQSWSETLPSGMATKYIPSTKAQNILVSSKDPNNWAFFKSYTELLEEIKNYHFNKIPLCHLCTNLTLQIYKGQISFCNSMSSYIIKHVDSTNSQIIPGLIDDVKFLYEENKQFLAAQEFQPTCIQYSSKLQRDVPPKMEKKEIQGFNRNANITIGFSSCVLCSTFRISHNRHYGTINDQRLGSHSPDSVPHDEIDCALTFLGQIIVCIGNMINVDVNDIKVTEFLELRQDDGKFIPIHFPDFKKHKKMTKFNKHIEHLFTICARIFEAPVIADASFKPPYVISREKKTISHLSYHLDKKDPWRFTNAMKWLLFDFKAVQFIALQYCVFHK</sequence>
<dbReference type="OrthoDB" id="20368at2759"/>
<protein>
    <recommendedName>
        <fullName evidence="2">Atg6 BARA domain-containing protein</fullName>
    </recommendedName>
</protein>
<dbReference type="GO" id="GO:0043548">
    <property type="term" value="F:phosphatidylinositol 3-kinase binding"/>
    <property type="evidence" value="ECO:0007669"/>
    <property type="project" value="TreeGrafter"/>
</dbReference>
<dbReference type="InterPro" id="IPR038274">
    <property type="entry name" value="Atg6/Beclin_C_sf"/>
</dbReference>
<dbReference type="PANTHER" id="PTHR12768:SF4">
    <property type="entry name" value="BECLIN-1"/>
    <property type="match status" value="1"/>
</dbReference>
<comment type="similarity">
    <text evidence="1">Belongs to the beclin family.</text>
</comment>
<feature type="domain" description="Atg6 BARA" evidence="2">
    <location>
        <begin position="194"/>
        <end position="353"/>
    </location>
</feature>
<dbReference type="GO" id="GO:0000423">
    <property type="term" value="P:mitophagy"/>
    <property type="evidence" value="ECO:0007669"/>
    <property type="project" value="TreeGrafter"/>
</dbReference>
<dbReference type="InterPro" id="IPR040455">
    <property type="entry name" value="Atg6_BARA"/>
</dbReference>
<dbReference type="VEuPathDB" id="TrichDB:TRFO_03060"/>
<dbReference type="GO" id="GO:0045324">
    <property type="term" value="P:late endosome to vacuole transport"/>
    <property type="evidence" value="ECO:0007669"/>
    <property type="project" value="TreeGrafter"/>
</dbReference>
<dbReference type="GO" id="GO:0000407">
    <property type="term" value="C:phagophore assembly site"/>
    <property type="evidence" value="ECO:0007669"/>
    <property type="project" value="TreeGrafter"/>
</dbReference>
<evidence type="ECO:0000313" key="3">
    <source>
        <dbReference type="EMBL" id="OHT14774.1"/>
    </source>
</evidence>
<dbReference type="GeneID" id="94825776"/>
<keyword evidence="4" id="KW-1185">Reference proteome</keyword>
<dbReference type="AlphaFoldDB" id="A0A1J4KYJ0"/>
<evidence type="ECO:0000256" key="1">
    <source>
        <dbReference type="ARBA" id="ARBA00005965"/>
    </source>
</evidence>